<dbReference type="GO" id="GO:0003700">
    <property type="term" value="F:DNA-binding transcription factor activity"/>
    <property type="evidence" value="ECO:0007669"/>
    <property type="project" value="TreeGrafter"/>
</dbReference>
<organism evidence="6 7">
    <name type="scientific">Roseateles puraquae</name>
    <dbReference type="NCBI Taxonomy" id="431059"/>
    <lineage>
        <taxon>Bacteria</taxon>
        <taxon>Pseudomonadati</taxon>
        <taxon>Pseudomonadota</taxon>
        <taxon>Betaproteobacteria</taxon>
        <taxon>Burkholderiales</taxon>
        <taxon>Sphaerotilaceae</taxon>
        <taxon>Roseateles</taxon>
    </lineage>
</organism>
<evidence type="ECO:0000259" key="4">
    <source>
        <dbReference type="PROSITE" id="PS50042"/>
    </source>
</evidence>
<dbReference type="SUPFAM" id="SSF46785">
    <property type="entry name" value="Winged helix' DNA-binding domain"/>
    <property type="match status" value="1"/>
</dbReference>
<evidence type="ECO:0000259" key="5">
    <source>
        <dbReference type="PROSITE" id="PS51063"/>
    </source>
</evidence>
<comment type="caution">
    <text evidence="6">The sequence shown here is derived from an EMBL/GenBank/DDBJ whole genome shotgun (WGS) entry which is preliminary data.</text>
</comment>
<keyword evidence="7" id="KW-1185">Reference proteome</keyword>
<reference evidence="6 7" key="1">
    <citation type="journal article" date="2007" name="Int. J. Syst. Evol. Microbiol.">
        <title>Description of Pelomonas aquatica sp. nov. and Pelomonas puraquae sp. nov., isolated from industrial and haemodialysis water.</title>
        <authorList>
            <person name="Gomila M."/>
            <person name="Bowien B."/>
            <person name="Falsen E."/>
            <person name="Moore E.R."/>
            <person name="Lalucat J."/>
        </authorList>
    </citation>
    <scope>NUCLEOTIDE SEQUENCE [LARGE SCALE GENOMIC DNA]</scope>
    <source>
        <strain evidence="6 7">CCUG 52769</strain>
    </source>
</reference>
<keyword evidence="1" id="KW-0805">Transcription regulation</keyword>
<dbReference type="SMART" id="SM00419">
    <property type="entry name" value="HTH_CRP"/>
    <property type="match status" value="1"/>
</dbReference>
<dbReference type="GO" id="GO:0003677">
    <property type="term" value="F:DNA binding"/>
    <property type="evidence" value="ECO:0007669"/>
    <property type="project" value="UniProtKB-KW"/>
</dbReference>
<name>A0A254N9U9_9BURK</name>
<dbReference type="SMART" id="SM00100">
    <property type="entry name" value="cNMP"/>
    <property type="match status" value="1"/>
</dbReference>
<evidence type="ECO:0000256" key="2">
    <source>
        <dbReference type="ARBA" id="ARBA00023125"/>
    </source>
</evidence>
<dbReference type="InterPro" id="IPR014710">
    <property type="entry name" value="RmlC-like_jellyroll"/>
</dbReference>
<feature type="domain" description="HTH crp-type" evidence="5">
    <location>
        <begin position="123"/>
        <end position="195"/>
    </location>
</feature>
<feature type="domain" description="Cyclic nucleotide-binding" evidence="4">
    <location>
        <begin position="1"/>
        <end position="92"/>
    </location>
</feature>
<dbReference type="Proteomes" id="UP000197446">
    <property type="component" value="Unassembled WGS sequence"/>
</dbReference>
<evidence type="ECO:0000256" key="3">
    <source>
        <dbReference type="ARBA" id="ARBA00023163"/>
    </source>
</evidence>
<dbReference type="PANTHER" id="PTHR24567">
    <property type="entry name" value="CRP FAMILY TRANSCRIPTIONAL REGULATORY PROTEIN"/>
    <property type="match status" value="1"/>
</dbReference>
<evidence type="ECO:0000256" key="1">
    <source>
        <dbReference type="ARBA" id="ARBA00023015"/>
    </source>
</evidence>
<dbReference type="InterPro" id="IPR012318">
    <property type="entry name" value="HTH_CRP"/>
</dbReference>
<dbReference type="EMBL" id="NISI01000012">
    <property type="protein sequence ID" value="OWR01903.1"/>
    <property type="molecule type" value="Genomic_DNA"/>
</dbReference>
<dbReference type="SUPFAM" id="SSF51206">
    <property type="entry name" value="cAMP-binding domain-like"/>
    <property type="match status" value="1"/>
</dbReference>
<dbReference type="InterPro" id="IPR018490">
    <property type="entry name" value="cNMP-bd_dom_sf"/>
</dbReference>
<dbReference type="PANTHER" id="PTHR24567:SF74">
    <property type="entry name" value="HTH-TYPE TRANSCRIPTIONAL REGULATOR ARCR"/>
    <property type="match status" value="1"/>
</dbReference>
<evidence type="ECO:0000313" key="6">
    <source>
        <dbReference type="EMBL" id="OWR01903.1"/>
    </source>
</evidence>
<dbReference type="CDD" id="cd00038">
    <property type="entry name" value="CAP_ED"/>
    <property type="match status" value="1"/>
</dbReference>
<dbReference type="InterPro" id="IPR000595">
    <property type="entry name" value="cNMP-bd_dom"/>
</dbReference>
<dbReference type="Gene3D" id="2.60.120.10">
    <property type="entry name" value="Jelly Rolls"/>
    <property type="match status" value="1"/>
</dbReference>
<keyword evidence="2" id="KW-0238">DNA-binding</keyword>
<dbReference type="InterPro" id="IPR036390">
    <property type="entry name" value="WH_DNA-bd_sf"/>
</dbReference>
<evidence type="ECO:0000313" key="7">
    <source>
        <dbReference type="Proteomes" id="UP000197446"/>
    </source>
</evidence>
<dbReference type="Pfam" id="PF13545">
    <property type="entry name" value="HTH_Crp_2"/>
    <property type="match status" value="1"/>
</dbReference>
<dbReference type="PROSITE" id="PS50042">
    <property type="entry name" value="CNMP_BINDING_3"/>
    <property type="match status" value="1"/>
</dbReference>
<sequence>MRAHLRERRLRPGERLFSRGDTPDGLYGLAQGLVRFTGVNEAGQEAVLVVLNPPQWFGEIALFDDEPRTHDAWAESAVTLWHVSQAELAALLAEQPAWWRHFGRLLTQKIRASFTAVEDLVLLAPRARLARRLALMATGFGTLDGQSLRVLRVSQEQLASMLALSRQTVNQALKELEAAGALRRARGAVEVLDLDALRRDATPG</sequence>
<accession>A0A254N9U9</accession>
<gene>
    <name evidence="6" type="ORF">CDO81_22770</name>
</gene>
<dbReference type="AlphaFoldDB" id="A0A254N9U9"/>
<dbReference type="PROSITE" id="PS51063">
    <property type="entry name" value="HTH_CRP_2"/>
    <property type="match status" value="1"/>
</dbReference>
<dbReference type="GO" id="GO:0005829">
    <property type="term" value="C:cytosol"/>
    <property type="evidence" value="ECO:0007669"/>
    <property type="project" value="TreeGrafter"/>
</dbReference>
<dbReference type="OrthoDB" id="6881322at2"/>
<dbReference type="InterPro" id="IPR050397">
    <property type="entry name" value="Env_Response_Regulators"/>
</dbReference>
<proteinExistence type="predicted"/>
<protein>
    <submittedName>
        <fullName evidence="6">Crp/Fnr family transcriptional regulator</fullName>
    </submittedName>
</protein>
<keyword evidence="3" id="KW-0804">Transcription</keyword>
<dbReference type="Pfam" id="PF00027">
    <property type="entry name" value="cNMP_binding"/>
    <property type="match status" value="1"/>
</dbReference>